<name>A0A964T3G9_9HYPH</name>
<feature type="compositionally biased region" description="Low complexity" evidence="1">
    <location>
        <begin position="1"/>
        <end position="16"/>
    </location>
</feature>
<comment type="caution">
    <text evidence="3">The sequence shown here is derived from an EMBL/GenBank/DDBJ whole genome shotgun (WGS) entry which is preliminary data.</text>
</comment>
<protein>
    <submittedName>
        <fullName evidence="3">ABC transporter substrate-binding protein</fullName>
    </submittedName>
</protein>
<dbReference type="PANTHER" id="PTHR30024">
    <property type="entry name" value="ALIPHATIC SULFONATES-BINDING PROTEIN-RELATED"/>
    <property type="match status" value="1"/>
</dbReference>
<sequence>MRMRTRSSSPMRPGRPGRSEGAIRPEGADGTGIGRRAHPAWEMRRRPGGKICFEPWRDRMAVFEKTMRGALGLGAAALAATILAGTAAAAELKTWKHGMVQAKSDAGIVTMANHQNFDEKFGLDLEYVQFKGDALALKALIAGELDSYEGSPGGPLLAASKGADIKIVGCYWPGLTYGIFSRPDIASPAELKGKTLAISSPGALPDLIARAVLEKNGIDPSEVKFASMGSDSDRFRAVSAGVVDAAAASTEFVRFAESQGLKLLVHAHDVAPNYLRFCTYVTSKTLAERGDEVAAYLAAQMMGVRYALAHPDESIALSKEMTKAAADDPRAADVFAEVKQYDAVDPDMPVPMEKLAWMQDLLTATGNLKQKVDLAKLVDDSARQKALELAAKSN</sequence>
<dbReference type="InterPro" id="IPR015168">
    <property type="entry name" value="SsuA/THI5"/>
</dbReference>
<dbReference type="Gene3D" id="3.40.190.10">
    <property type="entry name" value="Periplasmic binding protein-like II"/>
    <property type="match status" value="2"/>
</dbReference>
<proteinExistence type="predicted"/>
<evidence type="ECO:0000313" key="4">
    <source>
        <dbReference type="Proteomes" id="UP000773614"/>
    </source>
</evidence>
<evidence type="ECO:0000313" key="3">
    <source>
        <dbReference type="EMBL" id="MYZ47252.1"/>
    </source>
</evidence>
<dbReference type="Proteomes" id="UP000773614">
    <property type="component" value="Unassembled WGS sequence"/>
</dbReference>
<feature type="domain" description="SsuA/THI5-like" evidence="2">
    <location>
        <begin position="109"/>
        <end position="313"/>
    </location>
</feature>
<feature type="region of interest" description="Disordered" evidence="1">
    <location>
        <begin position="1"/>
        <end position="38"/>
    </location>
</feature>
<dbReference type="SUPFAM" id="SSF53850">
    <property type="entry name" value="Periplasmic binding protein-like II"/>
    <property type="match status" value="1"/>
</dbReference>
<evidence type="ECO:0000259" key="2">
    <source>
        <dbReference type="Pfam" id="PF09084"/>
    </source>
</evidence>
<accession>A0A964T3G9</accession>
<reference evidence="3" key="1">
    <citation type="submission" date="2019-03" db="EMBL/GenBank/DDBJ databases">
        <title>Afifella sp. nov., isolated from activated sludge.</title>
        <authorList>
            <person name="Li Q."/>
            <person name="Liu Y."/>
        </authorList>
    </citation>
    <scope>NUCLEOTIDE SEQUENCE</scope>
    <source>
        <strain evidence="3">L72</strain>
    </source>
</reference>
<evidence type="ECO:0000256" key="1">
    <source>
        <dbReference type="SAM" id="MobiDB-lite"/>
    </source>
</evidence>
<organism evidence="3 4">
    <name type="scientific">Propylenella binzhouense</name>
    <dbReference type="NCBI Taxonomy" id="2555902"/>
    <lineage>
        <taxon>Bacteria</taxon>
        <taxon>Pseudomonadati</taxon>
        <taxon>Pseudomonadota</taxon>
        <taxon>Alphaproteobacteria</taxon>
        <taxon>Hyphomicrobiales</taxon>
        <taxon>Propylenellaceae</taxon>
        <taxon>Propylenella</taxon>
    </lineage>
</organism>
<dbReference type="Pfam" id="PF09084">
    <property type="entry name" value="NMT1"/>
    <property type="match status" value="1"/>
</dbReference>
<feature type="compositionally biased region" description="Basic and acidic residues" evidence="1">
    <location>
        <begin position="17"/>
        <end position="27"/>
    </location>
</feature>
<dbReference type="AlphaFoldDB" id="A0A964T3G9"/>
<gene>
    <name evidence="3" type="ORF">E4O86_05940</name>
</gene>
<dbReference type="EMBL" id="SPKJ01000012">
    <property type="protein sequence ID" value="MYZ47252.1"/>
    <property type="molecule type" value="Genomic_DNA"/>
</dbReference>
<keyword evidence="4" id="KW-1185">Reference proteome</keyword>